<organism evidence="10 11">
    <name type="scientific">Enterovirga aerilata</name>
    <dbReference type="NCBI Taxonomy" id="2730920"/>
    <lineage>
        <taxon>Bacteria</taxon>
        <taxon>Pseudomonadati</taxon>
        <taxon>Pseudomonadota</taxon>
        <taxon>Alphaproteobacteria</taxon>
        <taxon>Hyphomicrobiales</taxon>
        <taxon>Methylobacteriaceae</taxon>
        <taxon>Enterovirga</taxon>
    </lineage>
</organism>
<keyword evidence="6" id="KW-0975">Bacterial flagellum</keyword>
<evidence type="ECO:0000256" key="5">
    <source>
        <dbReference type="ARBA" id="ARBA00022525"/>
    </source>
</evidence>
<dbReference type="Proteomes" id="UP000564885">
    <property type="component" value="Unassembled WGS sequence"/>
</dbReference>
<feature type="domain" description="Flagellar basal-body/hook protein C-terminal" evidence="8">
    <location>
        <begin position="569"/>
        <end position="612"/>
    </location>
</feature>
<accession>A0A849I5F8</accession>
<feature type="domain" description="Flagellar basal body rod protein N-terminal" evidence="7">
    <location>
        <begin position="7"/>
        <end position="37"/>
    </location>
</feature>
<dbReference type="InterPro" id="IPR001444">
    <property type="entry name" value="Flag_bb_rod_N"/>
</dbReference>
<keyword evidence="10" id="KW-0969">Cilium</keyword>
<dbReference type="InterPro" id="IPR010930">
    <property type="entry name" value="Flg_bb/hook_C_dom"/>
</dbReference>
<comment type="similarity">
    <text evidence="3">Belongs to the flagella basal body rod proteins family.</text>
</comment>
<evidence type="ECO:0000256" key="4">
    <source>
        <dbReference type="ARBA" id="ARBA00016244"/>
    </source>
</evidence>
<dbReference type="GO" id="GO:0009424">
    <property type="term" value="C:bacterial-type flagellum hook"/>
    <property type="evidence" value="ECO:0007669"/>
    <property type="project" value="InterPro"/>
</dbReference>
<reference evidence="10 11" key="1">
    <citation type="submission" date="2020-04" db="EMBL/GenBank/DDBJ databases">
        <title>Enterovirga sp. isolate from soil.</title>
        <authorList>
            <person name="Chea S."/>
            <person name="Kim D.-U."/>
        </authorList>
    </citation>
    <scope>NUCLEOTIDE SEQUENCE [LARGE SCALE GENOMIC DNA]</scope>
    <source>
        <strain evidence="10 11">DB1703</strain>
    </source>
</reference>
<dbReference type="GO" id="GO:0044780">
    <property type="term" value="P:bacterial-type flagellum assembly"/>
    <property type="evidence" value="ECO:0007669"/>
    <property type="project" value="InterPro"/>
</dbReference>
<evidence type="ECO:0000259" key="7">
    <source>
        <dbReference type="Pfam" id="PF00460"/>
    </source>
</evidence>
<dbReference type="Pfam" id="PF06429">
    <property type="entry name" value="Flg_bbr_C"/>
    <property type="match status" value="1"/>
</dbReference>
<keyword evidence="10" id="KW-0282">Flagellum</keyword>
<sequence length="615" mass="62143">MSISGAINSALTGLKATQAGIDLVSNNVANSGTVGYTRRVLLTREDVAGGRTTGVNVLGAQRILDTLLQKQIRLENAGAGYTSVKASYHYSLDGMFDAPGATGSLTGLMSSLSTALSALATNPSTFSNRTTALSAAADLAASLNSLSGQVQSLRQTAEGALGAAVSQANSLLQQIAQVSTQMRANPANADSPGLQDQRDLLIDQLSQLMDVQVTPKQNGVVSISTTGGLLLFDGQQPVTLGFDAQSPIGPQSFYDADPAKRRVGTITATNPQGGRTDVLASGMIRSGTIAAYIELRDEVLVQAQTQLDAVAAGLASAMSDRDLAGAAVTSGGQTGFDLDLSALQNGNPVTVSVTAGGVPRTVTFVRTGSAAAAAAATASGNGVIGIDFSGGMASVAGQIGTVLGPGFAVSSPAGSTLRILDDGAAGTTDVRGLSGRATVTALNSGEVELPLFTDGAGVYTGSYENGSQLAGFAARITVNAAVKNDPSLLVAYTPSTPAADTARPDHLRDALSTRTLSFTGAAGIGGSSAPWSGTISEFANQVVATQATNAISAGNLDSGQKVVLNALQSRFSEQSGVNIDVEMAQLIQLQTAYGANARVMTAAKEMLDMLMSIGA</sequence>
<protein>
    <recommendedName>
        <fullName evidence="4">Flagellar hook-associated protein 1</fullName>
    </recommendedName>
</protein>
<evidence type="ECO:0000256" key="6">
    <source>
        <dbReference type="ARBA" id="ARBA00023143"/>
    </source>
</evidence>
<dbReference type="GO" id="GO:0009425">
    <property type="term" value="C:bacterial-type flagellum basal body"/>
    <property type="evidence" value="ECO:0007669"/>
    <property type="project" value="UniProtKB-SubCell"/>
</dbReference>
<dbReference type="AlphaFoldDB" id="A0A849I5F8"/>
<gene>
    <name evidence="10" type="primary">flgK</name>
    <name evidence="10" type="ORF">HJG44_20230</name>
</gene>
<dbReference type="Pfam" id="PF00460">
    <property type="entry name" value="Flg_bb_rod"/>
    <property type="match status" value="1"/>
</dbReference>
<dbReference type="GO" id="GO:0005198">
    <property type="term" value="F:structural molecule activity"/>
    <property type="evidence" value="ECO:0007669"/>
    <property type="project" value="InterPro"/>
</dbReference>
<comment type="caution">
    <text evidence="10">The sequence shown here is derived from an EMBL/GenBank/DDBJ whole genome shotgun (WGS) entry which is preliminary data.</text>
</comment>
<evidence type="ECO:0000256" key="3">
    <source>
        <dbReference type="ARBA" id="ARBA00009677"/>
    </source>
</evidence>
<evidence type="ECO:0000259" key="8">
    <source>
        <dbReference type="Pfam" id="PF06429"/>
    </source>
</evidence>
<evidence type="ECO:0000259" key="9">
    <source>
        <dbReference type="Pfam" id="PF22638"/>
    </source>
</evidence>
<dbReference type="InterPro" id="IPR053927">
    <property type="entry name" value="FlgK_helical"/>
</dbReference>
<dbReference type="PRINTS" id="PR01005">
    <property type="entry name" value="FLGHOOKAP1"/>
</dbReference>
<dbReference type="PANTHER" id="PTHR30033">
    <property type="entry name" value="FLAGELLAR HOOK-ASSOCIATED PROTEIN 1"/>
    <property type="match status" value="1"/>
</dbReference>
<comment type="subcellular location">
    <subcellularLocation>
        <location evidence="1">Bacterial flagellum basal body</location>
    </subcellularLocation>
    <subcellularLocation>
        <location evidence="2">Secreted</location>
    </subcellularLocation>
</comment>
<dbReference type="Pfam" id="PF22638">
    <property type="entry name" value="FlgK_D1"/>
    <property type="match status" value="1"/>
</dbReference>
<name>A0A849I5F8_9HYPH</name>
<dbReference type="RefSeq" id="WP_171220148.1">
    <property type="nucleotide sequence ID" value="NZ_JABEPP010000006.1"/>
</dbReference>
<dbReference type="InterPro" id="IPR002371">
    <property type="entry name" value="FlgK"/>
</dbReference>
<proteinExistence type="inferred from homology"/>
<dbReference type="PANTHER" id="PTHR30033:SF1">
    <property type="entry name" value="FLAGELLAR HOOK-ASSOCIATED PROTEIN 1"/>
    <property type="match status" value="1"/>
</dbReference>
<dbReference type="EMBL" id="JABEPP010000006">
    <property type="protein sequence ID" value="NNM74692.1"/>
    <property type="molecule type" value="Genomic_DNA"/>
</dbReference>
<evidence type="ECO:0000313" key="10">
    <source>
        <dbReference type="EMBL" id="NNM74692.1"/>
    </source>
</evidence>
<keyword evidence="5" id="KW-0964">Secreted</keyword>
<evidence type="ECO:0000256" key="1">
    <source>
        <dbReference type="ARBA" id="ARBA00004117"/>
    </source>
</evidence>
<evidence type="ECO:0000313" key="11">
    <source>
        <dbReference type="Proteomes" id="UP000564885"/>
    </source>
</evidence>
<dbReference type="GO" id="GO:0005576">
    <property type="term" value="C:extracellular region"/>
    <property type="evidence" value="ECO:0007669"/>
    <property type="project" value="UniProtKB-SubCell"/>
</dbReference>
<feature type="domain" description="Flagellar hook-associated protein FlgK helical" evidence="9">
    <location>
        <begin position="92"/>
        <end position="337"/>
    </location>
</feature>
<evidence type="ECO:0000256" key="2">
    <source>
        <dbReference type="ARBA" id="ARBA00004613"/>
    </source>
</evidence>
<keyword evidence="11" id="KW-1185">Reference proteome</keyword>
<dbReference type="SUPFAM" id="SSF64518">
    <property type="entry name" value="Phase 1 flagellin"/>
    <property type="match status" value="1"/>
</dbReference>
<keyword evidence="10" id="KW-0966">Cell projection</keyword>
<dbReference type="NCBIfam" id="TIGR02492">
    <property type="entry name" value="flgK_ends"/>
    <property type="match status" value="1"/>
</dbReference>